<evidence type="ECO:0000313" key="3">
    <source>
        <dbReference type="WBParaSite" id="BTMF_0001372801-mRNA-1"/>
    </source>
</evidence>
<evidence type="ECO:0000256" key="1">
    <source>
        <dbReference type="SAM" id="MobiDB-lite"/>
    </source>
</evidence>
<sequence length="801" mass="89174">MMICHFAIKTWLMWLACLVYHRFSITIWYITSLLNIVIESLGVNSYHGFLARMTRQCVDDLRCGRIGSGYTTVPFCTALFSLLYHLAGFENGGEALVSCALTETLLGVVSCETLPLELITFVTRAVRVIDIMTSLDANGFISCNGMSTIVHRLIFDVNICMKHLAELSITGPTTEQCHQQRAALIKSLLNFIKRAVQDTQFADSTRHIMDSGLPIALVHILSNCGFFGASLFHNAVCLITNFIYQEPSLLTSLQDKGVTNAILKTIFREELPTSRDVIAALPNTFTALCLNDRGLKAFMSENPFDHFCDIFVSTKYIYAMKCRRNEMNEVALNLGTSFDAFLRHHPTLRESFLNSFAKMLSKLLDVASTDSPRCVMSFASCRSTQATVAVSSTSPSQEEENIMGGNVSSDDDDEDPTSAVANMDELHTTENECNQLDLGLSLSIADVFVQSGTADKLLSLLFVRQIPLELSQSLFPQLVTNIIRFLFQHTRSSDVMDMVANRLNKFCLDMLSSCNTSEDSSKLSLLAMSSSEASLANICAISVFCSVLSSLSKAALGSNTATKTAVLRFWTNEGCRLLASCNHAQRIVVWESAVLQIFNATNKCVASTQTDDVQTSEPTEEANITLQEDSVGADSVPQRIGRPKYLLDDYWLRSKSGTSALNRCNRHCTELLSMLVKISIGGMTRTRRIQENEGGTPCENAVQLALQIMKGFQQALEWKPHDETDPAILLPYLAIWINNLSNILFDERKIPYHLMLSAFYRTGTHDTFFNIISNYFAPDRDQNYCVAHVQEQMSRILQTCI</sequence>
<reference evidence="3" key="1">
    <citation type="submission" date="2017-02" db="UniProtKB">
        <authorList>
            <consortium name="WormBaseParasite"/>
        </authorList>
    </citation>
    <scope>IDENTIFICATION</scope>
</reference>
<organism evidence="3">
    <name type="scientific">Brugia timori</name>
    <dbReference type="NCBI Taxonomy" id="42155"/>
    <lineage>
        <taxon>Eukaryota</taxon>
        <taxon>Metazoa</taxon>
        <taxon>Ecdysozoa</taxon>
        <taxon>Nematoda</taxon>
        <taxon>Chromadorea</taxon>
        <taxon>Rhabditida</taxon>
        <taxon>Spirurina</taxon>
        <taxon>Spiruromorpha</taxon>
        <taxon>Filarioidea</taxon>
        <taxon>Onchocercidae</taxon>
        <taxon>Brugia</taxon>
    </lineage>
</organism>
<accession>A0A0R3R141</accession>
<dbReference type="Pfam" id="PF06025">
    <property type="entry name" value="DUF913"/>
    <property type="match status" value="1"/>
</dbReference>
<dbReference type="InterPro" id="IPR010314">
    <property type="entry name" value="E3_Ub_ligase_DUF913"/>
</dbReference>
<evidence type="ECO:0000259" key="2">
    <source>
        <dbReference type="Pfam" id="PF06025"/>
    </source>
</evidence>
<name>A0A0R3R141_9BILA</name>
<dbReference type="AlphaFoldDB" id="A0A0R3R141"/>
<feature type="region of interest" description="Disordered" evidence="1">
    <location>
        <begin position="389"/>
        <end position="416"/>
    </location>
</feature>
<feature type="domain" description="DUF913" evidence="2">
    <location>
        <begin position="123"/>
        <end position="434"/>
    </location>
</feature>
<dbReference type="STRING" id="42155.A0A0R3R141"/>
<proteinExistence type="predicted"/>
<dbReference type="WBParaSite" id="BTMF_0001372801-mRNA-1">
    <property type="protein sequence ID" value="BTMF_0001372801-mRNA-1"/>
    <property type="gene ID" value="BTMF_0001372801"/>
</dbReference>
<protein>
    <submittedName>
        <fullName evidence="3">DUF913 domain-containing protein</fullName>
    </submittedName>
</protein>